<sequence length="79" mass="9021">MLIFQALVFLTSISHLALCRPKKVRLVVSAFRVLVCPQTRIEEAMRTYRCSDDLAGYRRPSAYPRHHTTQDGAAFQDVP</sequence>
<proteinExistence type="predicted"/>
<evidence type="ECO:0000313" key="2">
    <source>
        <dbReference type="EMBL" id="KAF2871624.1"/>
    </source>
</evidence>
<feature type="chain" id="PRO_5028921435" description="Secreted protein" evidence="1">
    <location>
        <begin position="20"/>
        <end position="79"/>
    </location>
</feature>
<organism evidence="2 3">
    <name type="scientific">Massariosphaeria phaeospora</name>
    <dbReference type="NCBI Taxonomy" id="100035"/>
    <lineage>
        <taxon>Eukaryota</taxon>
        <taxon>Fungi</taxon>
        <taxon>Dikarya</taxon>
        <taxon>Ascomycota</taxon>
        <taxon>Pezizomycotina</taxon>
        <taxon>Dothideomycetes</taxon>
        <taxon>Pleosporomycetidae</taxon>
        <taxon>Pleosporales</taxon>
        <taxon>Pleosporales incertae sedis</taxon>
        <taxon>Massariosphaeria</taxon>
    </lineage>
</organism>
<keyword evidence="3" id="KW-1185">Reference proteome</keyword>
<gene>
    <name evidence="2" type="ORF">BDV95DRAFT_44857</name>
</gene>
<evidence type="ECO:0000256" key="1">
    <source>
        <dbReference type="SAM" id="SignalP"/>
    </source>
</evidence>
<dbReference type="Proteomes" id="UP000481861">
    <property type="component" value="Unassembled WGS sequence"/>
</dbReference>
<comment type="caution">
    <text evidence="2">The sequence shown here is derived from an EMBL/GenBank/DDBJ whole genome shotgun (WGS) entry which is preliminary data.</text>
</comment>
<keyword evidence="1" id="KW-0732">Signal</keyword>
<feature type="signal peptide" evidence="1">
    <location>
        <begin position="1"/>
        <end position="19"/>
    </location>
</feature>
<name>A0A7C8MKN0_9PLEO</name>
<dbReference type="EMBL" id="JAADJZ010000011">
    <property type="protein sequence ID" value="KAF2871624.1"/>
    <property type="molecule type" value="Genomic_DNA"/>
</dbReference>
<accession>A0A7C8MKN0</accession>
<evidence type="ECO:0000313" key="3">
    <source>
        <dbReference type="Proteomes" id="UP000481861"/>
    </source>
</evidence>
<evidence type="ECO:0008006" key="4">
    <source>
        <dbReference type="Google" id="ProtNLM"/>
    </source>
</evidence>
<protein>
    <recommendedName>
        <fullName evidence="4">Secreted protein</fullName>
    </recommendedName>
</protein>
<reference evidence="2 3" key="1">
    <citation type="submission" date="2020-01" db="EMBL/GenBank/DDBJ databases">
        <authorList>
            <consortium name="DOE Joint Genome Institute"/>
            <person name="Haridas S."/>
            <person name="Albert R."/>
            <person name="Binder M."/>
            <person name="Bloem J."/>
            <person name="Labutti K."/>
            <person name="Salamov A."/>
            <person name="Andreopoulos B."/>
            <person name="Baker S.E."/>
            <person name="Barry K."/>
            <person name="Bills G."/>
            <person name="Bluhm B.H."/>
            <person name="Cannon C."/>
            <person name="Castanera R."/>
            <person name="Culley D.E."/>
            <person name="Daum C."/>
            <person name="Ezra D."/>
            <person name="Gonzalez J.B."/>
            <person name="Henrissat B."/>
            <person name="Kuo A."/>
            <person name="Liang C."/>
            <person name="Lipzen A."/>
            <person name="Lutzoni F."/>
            <person name="Magnuson J."/>
            <person name="Mondo S."/>
            <person name="Nolan M."/>
            <person name="Ohm R."/>
            <person name="Pangilinan J."/>
            <person name="Park H.-J.H."/>
            <person name="Ramirez L."/>
            <person name="Alfaro M."/>
            <person name="Sun H."/>
            <person name="Tritt A."/>
            <person name="Yoshinaga Y."/>
            <person name="Zwiers L.-H.L."/>
            <person name="Turgeon B.G."/>
            <person name="Goodwin S.B."/>
            <person name="Spatafora J.W."/>
            <person name="Crous P.W."/>
            <person name="Grigoriev I.V."/>
        </authorList>
    </citation>
    <scope>NUCLEOTIDE SEQUENCE [LARGE SCALE GENOMIC DNA]</scope>
    <source>
        <strain evidence="2 3">CBS 611.86</strain>
    </source>
</reference>
<dbReference type="AlphaFoldDB" id="A0A7C8MKN0"/>